<evidence type="ECO:0000256" key="1">
    <source>
        <dbReference type="ARBA" id="ARBA00022801"/>
    </source>
</evidence>
<evidence type="ECO:0000256" key="2">
    <source>
        <dbReference type="ARBA" id="ARBA00023295"/>
    </source>
</evidence>
<dbReference type="Pfam" id="PF04616">
    <property type="entry name" value="Glyco_hydro_43"/>
    <property type="match status" value="1"/>
</dbReference>
<dbReference type="EMBL" id="CAJVCH010058347">
    <property type="protein sequence ID" value="CAG7719069.1"/>
    <property type="molecule type" value="Genomic_DNA"/>
</dbReference>
<evidence type="ECO:0000313" key="3">
    <source>
        <dbReference type="EMBL" id="CAG7719069.1"/>
    </source>
</evidence>
<dbReference type="AlphaFoldDB" id="A0A8J2JQ56"/>
<dbReference type="GO" id="GO:0005975">
    <property type="term" value="P:carbohydrate metabolic process"/>
    <property type="evidence" value="ECO:0007669"/>
    <property type="project" value="InterPro"/>
</dbReference>
<sequence length="57" mass="6502">NPEEGIYTTGHATFTYSPDGTELWMIYHATNDPNSNESSIRVTRAQKMNWNRDKSPA</sequence>
<accession>A0A8J2JQ56</accession>
<reference evidence="3" key="1">
    <citation type="submission" date="2021-06" db="EMBL/GenBank/DDBJ databases">
        <authorList>
            <person name="Hodson N. C."/>
            <person name="Mongue J. A."/>
            <person name="Jaron S. K."/>
        </authorList>
    </citation>
    <scope>NUCLEOTIDE SEQUENCE</scope>
</reference>
<dbReference type="Proteomes" id="UP000708208">
    <property type="component" value="Unassembled WGS sequence"/>
</dbReference>
<gene>
    <name evidence="3" type="ORF">AFUS01_LOCUS8411</name>
</gene>
<comment type="caution">
    <text evidence="3">The sequence shown here is derived from an EMBL/GenBank/DDBJ whole genome shotgun (WGS) entry which is preliminary data.</text>
</comment>
<keyword evidence="2" id="KW-0326">Glycosidase</keyword>
<dbReference type="InterPro" id="IPR006710">
    <property type="entry name" value="Glyco_hydro_43"/>
</dbReference>
<protein>
    <submittedName>
        <fullName evidence="3">Uncharacterized protein</fullName>
    </submittedName>
</protein>
<dbReference type="OrthoDB" id="272289at2759"/>
<proteinExistence type="predicted"/>
<name>A0A8J2JQ56_9HEXA</name>
<keyword evidence="4" id="KW-1185">Reference proteome</keyword>
<feature type="non-terminal residue" evidence="3">
    <location>
        <position position="1"/>
    </location>
</feature>
<dbReference type="GO" id="GO:0004553">
    <property type="term" value="F:hydrolase activity, hydrolyzing O-glycosyl compounds"/>
    <property type="evidence" value="ECO:0007669"/>
    <property type="project" value="InterPro"/>
</dbReference>
<feature type="non-terminal residue" evidence="3">
    <location>
        <position position="57"/>
    </location>
</feature>
<organism evidence="3 4">
    <name type="scientific">Allacma fusca</name>
    <dbReference type="NCBI Taxonomy" id="39272"/>
    <lineage>
        <taxon>Eukaryota</taxon>
        <taxon>Metazoa</taxon>
        <taxon>Ecdysozoa</taxon>
        <taxon>Arthropoda</taxon>
        <taxon>Hexapoda</taxon>
        <taxon>Collembola</taxon>
        <taxon>Symphypleona</taxon>
        <taxon>Sminthuridae</taxon>
        <taxon>Allacma</taxon>
    </lineage>
</organism>
<evidence type="ECO:0000313" key="4">
    <source>
        <dbReference type="Proteomes" id="UP000708208"/>
    </source>
</evidence>
<keyword evidence="1" id="KW-0378">Hydrolase</keyword>